<protein>
    <submittedName>
        <fullName evidence="1">Uncharacterized protein</fullName>
    </submittedName>
</protein>
<dbReference type="EMBL" id="CM055728">
    <property type="protein sequence ID" value="KAJ8016781.1"/>
    <property type="molecule type" value="Genomic_DNA"/>
</dbReference>
<name>A0ACC2HL65_DALPE</name>
<evidence type="ECO:0000313" key="2">
    <source>
        <dbReference type="Proteomes" id="UP001157502"/>
    </source>
</evidence>
<organism evidence="1 2">
    <name type="scientific">Dallia pectoralis</name>
    <name type="common">Alaska blackfish</name>
    <dbReference type="NCBI Taxonomy" id="75939"/>
    <lineage>
        <taxon>Eukaryota</taxon>
        <taxon>Metazoa</taxon>
        <taxon>Chordata</taxon>
        <taxon>Craniata</taxon>
        <taxon>Vertebrata</taxon>
        <taxon>Euteleostomi</taxon>
        <taxon>Actinopterygii</taxon>
        <taxon>Neopterygii</taxon>
        <taxon>Teleostei</taxon>
        <taxon>Protacanthopterygii</taxon>
        <taxon>Esociformes</taxon>
        <taxon>Umbridae</taxon>
        <taxon>Dallia</taxon>
    </lineage>
</organism>
<reference evidence="1" key="1">
    <citation type="submission" date="2021-05" db="EMBL/GenBank/DDBJ databases">
        <authorList>
            <person name="Pan Q."/>
            <person name="Jouanno E."/>
            <person name="Zahm M."/>
            <person name="Klopp C."/>
            <person name="Cabau C."/>
            <person name="Louis A."/>
            <person name="Berthelot C."/>
            <person name="Parey E."/>
            <person name="Roest Crollius H."/>
            <person name="Montfort J."/>
            <person name="Robinson-Rechavi M."/>
            <person name="Bouchez O."/>
            <person name="Lampietro C."/>
            <person name="Lopez Roques C."/>
            <person name="Donnadieu C."/>
            <person name="Postlethwait J."/>
            <person name="Bobe J."/>
            <person name="Dillon D."/>
            <person name="Chandos A."/>
            <person name="von Hippel F."/>
            <person name="Guiguen Y."/>
        </authorList>
    </citation>
    <scope>NUCLEOTIDE SEQUENCE</scope>
    <source>
        <strain evidence="1">YG-Jan2019</strain>
    </source>
</reference>
<keyword evidence="2" id="KW-1185">Reference proteome</keyword>
<gene>
    <name evidence="1" type="ORF">DPEC_G00010930</name>
</gene>
<proteinExistence type="predicted"/>
<comment type="caution">
    <text evidence="1">The sequence shown here is derived from an EMBL/GenBank/DDBJ whole genome shotgun (WGS) entry which is preliminary data.</text>
</comment>
<evidence type="ECO:0000313" key="1">
    <source>
        <dbReference type="EMBL" id="KAJ8016781.1"/>
    </source>
</evidence>
<accession>A0ACC2HL65</accession>
<dbReference type="Proteomes" id="UP001157502">
    <property type="component" value="Chromosome 1"/>
</dbReference>
<sequence>MAEKMSFLTIPPRKDLFTTVNNNEGSQGQRYCYDEGQCNSDEDYDESEETRVRLIPRSSPIPRKRGQSIYDETAEYMIIKDVSPSRRVSFADTIGGDLAEVKEFVQFNSDEENESRWEEEEAKYRPKMSEPTYSVIPGWTVPTAAALTQAVHTNKVEVESVSPIEDEPLAFVVYIRVLNISFKKTVCVRSTMDNWSNYFDCPAEYVQGDGETDTFSYKLSFCPPYLYQGARIEFVVRYETPDGDYWANNSHMNYPVTLIVSYEENVTEASTDDMSCRRGILKTESSYRMEDSEYFEQFTEKGEDEPVTETSPGIVKPILCSPDVLGGELDLETADHIPSSPLPANLDFPSADGSLFCATVSLGNQSPVVSSTSTTNEVISTLVATQANIVTTKPEPSLELVCETLKQDCELPKPNCEKLKLGGELDALPRKGPKGGCSTALNVSSAPLLSSIDEASEPTTWLIIITEVSDCDDEVEEEVEEEVEVGEKLVGEEVGKEDVVVEEVVEEEVVEEEVVEEDVVEDEEVQDEEVEDEEVVEEDEEVEDEEVEDEEVVEEEVVEEEVVKEDVVEEDVVEDEEVEDEEVEDEEVDDEVVGPFQEEPKDSSLPTLLSVSTTSDRNLTEPDPPHLDIHPKLSSLGKLPDIAIMEVGVKLENELPNQESEVDKEVPRKEEEKETEENKKPFRNQELVTSSTGFLEHPSGPSYYKLNQICVGSSPSLPEESYGKKLSLPDVFVTREDGVLMTEAVEMSLEISQVGAEEFPGAEASCAWPSSKVTQSLASQTVELTNVGSQTPPPASHQLFKRAEAGVLAAVLFDDSGSSKEQDDVTDSADIVPVLDGQALMGVQCQVESSVITTPEGTSSSNEKGQTSAAESEESFKLSSETLEGLPSGSPEAQIPSSLTAQAEPTLGRTVIPSVVCLSVVIGLVLGIQEPSTFVFMGLFILSLYF</sequence>